<protein>
    <recommendedName>
        <fullName evidence="4">Lipocalin-like domain-containing protein</fullName>
    </recommendedName>
</protein>
<gene>
    <name evidence="2" type="ORF">M409DRAFT_24221</name>
</gene>
<evidence type="ECO:0000313" key="2">
    <source>
        <dbReference type="EMBL" id="KAF2165371.1"/>
    </source>
</evidence>
<evidence type="ECO:0000313" key="3">
    <source>
        <dbReference type="Proteomes" id="UP000799537"/>
    </source>
</evidence>
<proteinExistence type="predicted"/>
<keyword evidence="3" id="KW-1185">Reference proteome</keyword>
<organism evidence="2 3">
    <name type="scientific">Zasmidium cellare ATCC 36951</name>
    <dbReference type="NCBI Taxonomy" id="1080233"/>
    <lineage>
        <taxon>Eukaryota</taxon>
        <taxon>Fungi</taxon>
        <taxon>Dikarya</taxon>
        <taxon>Ascomycota</taxon>
        <taxon>Pezizomycotina</taxon>
        <taxon>Dothideomycetes</taxon>
        <taxon>Dothideomycetidae</taxon>
        <taxon>Mycosphaerellales</taxon>
        <taxon>Mycosphaerellaceae</taxon>
        <taxon>Zasmidium</taxon>
    </lineage>
</organism>
<feature type="compositionally biased region" description="Polar residues" evidence="1">
    <location>
        <begin position="11"/>
        <end position="20"/>
    </location>
</feature>
<dbReference type="PANTHER" id="PTHR38115:SF1">
    <property type="entry name" value="LIPOCALIN-LIKE DOMAIN-CONTAINING PROTEIN"/>
    <property type="match status" value="1"/>
</dbReference>
<dbReference type="PANTHER" id="PTHR38115">
    <property type="entry name" value="LIPOCALIN-LIKE DOMAIN-CONTAINING PROTEIN"/>
    <property type="match status" value="1"/>
</dbReference>
<dbReference type="OrthoDB" id="425354at2759"/>
<dbReference type="GeneID" id="54560409"/>
<dbReference type="Proteomes" id="UP000799537">
    <property type="component" value="Unassembled WGS sequence"/>
</dbReference>
<dbReference type="InterPro" id="IPR053037">
    <property type="entry name" value="Pericyclase_pydY-like"/>
</dbReference>
<evidence type="ECO:0000256" key="1">
    <source>
        <dbReference type="SAM" id="MobiDB-lite"/>
    </source>
</evidence>
<dbReference type="RefSeq" id="XP_033666260.1">
    <property type="nucleotide sequence ID" value="XM_033807137.1"/>
</dbReference>
<feature type="region of interest" description="Disordered" evidence="1">
    <location>
        <begin position="1"/>
        <end position="71"/>
    </location>
</feature>
<sequence>MDFEKTDGKPTATTMYSTRASALPEEPDFAQFDDSPPSTPSAKSSASRDSSMPSRISPPKSRPRAANKSLRDLNGSWVMSKSLSTGIPPALEIQGFSSDVRKEIIASPLRLQITQSHYPSQIFVKQHTSSSIPAFTQRWYPPQRLGTWSDWWESATEGTRSKCRWIQGTDFEHKEGVGYLTDGLARSAEFFEVEVECKSQGWLKREVWLVEGGKRFVRRVVTLGVEKGSEERNGRRAETRLVYEFER</sequence>
<reference evidence="2" key="1">
    <citation type="journal article" date="2020" name="Stud. Mycol.">
        <title>101 Dothideomycetes genomes: a test case for predicting lifestyles and emergence of pathogens.</title>
        <authorList>
            <person name="Haridas S."/>
            <person name="Albert R."/>
            <person name="Binder M."/>
            <person name="Bloem J."/>
            <person name="Labutti K."/>
            <person name="Salamov A."/>
            <person name="Andreopoulos B."/>
            <person name="Baker S."/>
            <person name="Barry K."/>
            <person name="Bills G."/>
            <person name="Bluhm B."/>
            <person name="Cannon C."/>
            <person name="Castanera R."/>
            <person name="Culley D."/>
            <person name="Daum C."/>
            <person name="Ezra D."/>
            <person name="Gonzalez J."/>
            <person name="Henrissat B."/>
            <person name="Kuo A."/>
            <person name="Liang C."/>
            <person name="Lipzen A."/>
            <person name="Lutzoni F."/>
            <person name="Magnuson J."/>
            <person name="Mondo S."/>
            <person name="Nolan M."/>
            <person name="Ohm R."/>
            <person name="Pangilinan J."/>
            <person name="Park H.-J."/>
            <person name="Ramirez L."/>
            <person name="Alfaro M."/>
            <person name="Sun H."/>
            <person name="Tritt A."/>
            <person name="Yoshinaga Y."/>
            <person name="Zwiers L.-H."/>
            <person name="Turgeon B."/>
            <person name="Goodwin S."/>
            <person name="Spatafora J."/>
            <person name="Crous P."/>
            <person name="Grigoriev I."/>
        </authorList>
    </citation>
    <scope>NUCLEOTIDE SEQUENCE</scope>
    <source>
        <strain evidence="2">ATCC 36951</strain>
    </source>
</reference>
<name>A0A6A6CE60_ZASCE</name>
<feature type="compositionally biased region" description="Low complexity" evidence="1">
    <location>
        <begin position="40"/>
        <end position="59"/>
    </location>
</feature>
<dbReference type="EMBL" id="ML993600">
    <property type="protein sequence ID" value="KAF2165371.1"/>
    <property type="molecule type" value="Genomic_DNA"/>
</dbReference>
<dbReference type="AlphaFoldDB" id="A0A6A6CE60"/>
<evidence type="ECO:0008006" key="4">
    <source>
        <dbReference type="Google" id="ProtNLM"/>
    </source>
</evidence>
<accession>A0A6A6CE60</accession>